<name>L0NGS2_9HYPH</name>
<feature type="transmembrane region" description="Helical" evidence="1">
    <location>
        <begin position="20"/>
        <end position="41"/>
    </location>
</feature>
<keyword evidence="1" id="KW-1133">Transmembrane helix</keyword>
<evidence type="ECO:0000256" key="1">
    <source>
        <dbReference type="SAM" id="Phobius"/>
    </source>
</evidence>
<keyword evidence="1" id="KW-0472">Membrane</keyword>
<dbReference type="EMBL" id="FO082820">
    <property type="protein sequence ID" value="CCF20026.1"/>
    <property type="molecule type" value="Genomic_DNA"/>
</dbReference>
<gene>
    <name evidence="2" type="ORF">NT26_2302</name>
</gene>
<dbReference type="STRING" id="1125847.NT26_2302"/>
<dbReference type="AlphaFoldDB" id="L0NGS2"/>
<accession>L0NGS2</accession>
<sequence length="138" mass="14913">MPLGSGQNVRLKSPRSSLTLLVLAVDYLCLGTIAAVTVLGVPNAVLVLPADFFRLATDLLLRCHDAGRLQGIGMRGERLGIDVTETIGPATIMLDDLVDNLGHASHVLSFARRAGNAPAHQVLRKCRWRREVPVRGEI</sequence>
<reference evidence="2 3" key="1">
    <citation type="journal article" date="2013" name="Genome Biol. Evol.">
        <title>Life in an arsenic-containing gold mine: genome and physiology of the autotrophic arsenite-oxidizing bacterium rhizobium sp. NT-26.</title>
        <authorList>
            <person name="Andres J."/>
            <person name="Arsene-Ploetze F."/>
            <person name="Barbe V."/>
            <person name="Brochier-Armanet C."/>
            <person name="Cleiss-Arnold J."/>
            <person name="Coppee J.Y."/>
            <person name="Dillies M.A."/>
            <person name="Geist"/>
            <person name="L"/>
            <person name="Joublin A."/>
            <person name="Koechler S."/>
            <person name="Lassalle F."/>
            <person name="Marchal M."/>
            <person name="Medigue C."/>
            <person name="Muller D."/>
            <person name="Nesme X."/>
            <person name="Plewniak F."/>
            <person name="Proux C."/>
            <person name="Ramirez-Bahena M.H."/>
            <person name="Schenowitz C."/>
            <person name="Sismeiro O."/>
            <person name="Vallenet D."/>
            <person name="Santini J.M."/>
            <person name="Bertin P.N."/>
        </authorList>
    </citation>
    <scope>NUCLEOTIDE SEQUENCE [LARGE SCALE GENOMIC DNA]</scope>
    <source>
        <strain evidence="2 3">NT-26</strain>
    </source>
</reference>
<dbReference type="Proteomes" id="UP000010792">
    <property type="component" value="Chromosome"/>
</dbReference>
<organism evidence="2 3">
    <name type="scientific">Pseudorhizobium banfieldiae</name>
    <dbReference type="NCBI Taxonomy" id="1125847"/>
    <lineage>
        <taxon>Bacteria</taxon>
        <taxon>Pseudomonadati</taxon>
        <taxon>Pseudomonadota</taxon>
        <taxon>Alphaproteobacteria</taxon>
        <taxon>Hyphomicrobiales</taxon>
        <taxon>Rhizobiaceae</taxon>
        <taxon>Rhizobium/Agrobacterium group</taxon>
        <taxon>Pseudorhizobium</taxon>
    </lineage>
</organism>
<dbReference type="KEGG" id="rht:NT26_2302"/>
<keyword evidence="3" id="KW-1185">Reference proteome</keyword>
<proteinExistence type="predicted"/>
<evidence type="ECO:0000313" key="3">
    <source>
        <dbReference type="Proteomes" id="UP000010792"/>
    </source>
</evidence>
<keyword evidence="1" id="KW-0812">Transmembrane</keyword>
<evidence type="ECO:0000313" key="2">
    <source>
        <dbReference type="EMBL" id="CCF20026.1"/>
    </source>
</evidence>
<protein>
    <submittedName>
        <fullName evidence="2">Uncharacterized protein</fullName>
    </submittedName>
</protein>